<evidence type="ECO:0000313" key="2">
    <source>
        <dbReference type="EMBL" id="NVZ08094.1"/>
    </source>
</evidence>
<keyword evidence="3" id="KW-1185">Reference proteome</keyword>
<dbReference type="InterPro" id="IPR029044">
    <property type="entry name" value="Nucleotide-diphossugar_trans"/>
</dbReference>
<dbReference type="Pfam" id="PF00535">
    <property type="entry name" value="Glycos_transf_2"/>
    <property type="match status" value="1"/>
</dbReference>
<feature type="domain" description="Glycosyltransferase 2-like" evidence="1">
    <location>
        <begin position="4"/>
        <end position="135"/>
    </location>
</feature>
<organism evidence="2 3">
    <name type="scientific">Allochromatium humboldtianum</name>
    <dbReference type="NCBI Taxonomy" id="504901"/>
    <lineage>
        <taxon>Bacteria</taxon>
        <taxon>Pseudomonadati</taxon>
        <taxon>Pseudomonadota</taxon>
        <taxon>Gammaproteobacteria</taxon>
        <taxon>Chromatiales</taxon>
        <taxon>Chromatiaceae</taxon>
        <taxon>Allochromatium</taxon>
    </lineage>
</organism>
<dbReference type="RefSeq" id="WP_176974878.1">
    <property type="nucleotide sequence ID" value="NZ_JABZEO010000001.1"/>
</dbReference>
<dbReference type="GO" id="GO:0016758">
    <property type="term" value="F:hexosyltransferase activity"/>
    <property type="evidence" value="ECO:0007669"/>
    <property type="project" value="UniProtKB-ARBA"/>
</dbReference>
<dbReference type="InterPro" id="IPR001173">
    <property type="entry name" value="Glyco_trans_2-like"/>
</dbReference>
<comment type="caution">
    <text evidence="2">The sequence shown here is derived from an EMBL/GenBank/DDBJ whole genome shotgun (WGS) entry which is preliminary data.</text>
</comment>
<dbReference type="PANTHER" id="PTHR22916">
    <property type="entry name" value="GLYCOSYLTRANSFERASE"/>
    <property type="match status" value="1"/>
</dbReference>
<keyword evidence="2" id="KW-0808">Transferase</keyword>
<dbReference type="EMBL" id="JABZEO010000001">
    <property type="protein sequence ID" value="NVZ08094.1"/>
    <property type="molecule type" value="Genomic_DNA"/>
</dbReference>
<gene>
    <name evidence="2" type="ORF">HW932_02310</name>
</gene>
<sequence>MSISVITACYHSVTTLPDTLSSIRSQQGLTFESILIDGGSTDGTLALIEAEHAKPDTPLSRWISEPDQGIYDALNKGITLAQGEILGFLHADDVFAHPTVLKQVSECFEDPAILACYGDLEYVWQDDPTRVLRHWRAGRFTTSRLRWGWMPPHPTLYVRRSWYEAHGGFDTRYRIAADYDLILRLFSGLSESQVAYLPEVLVKMRTGGASNRSLRNILRKSTEDYQALRSNRVGGFGTLAWKNLSKLGQFVTR</sequence>
<dbReference type="Proteomes" id="UP000592294">
    <property type="component" value="Unassembled WGS sequence"/>
</dbReference>
<proteinExistence type="predicted"/>
<dbReference type="Gene3D" id="3.90.550.10">
    <property type="entry name" value="Spore Coat Polysaccharide Biosynthesis Protein SpsA, Chain A"/>
    <property type="match status" value="1"/>
</dbReference>
<evidence type="ECO:0000259" key="1">
    <source>
        <dbReference type="Pfam" id="PF00535"/>
    </source>
</evidence>
<dbReference type="SUPFAM" id="SSF53448">
    <property type="entry name" value="Nucleotide-diphospho-sugar transferases"/>
    <property type="match status" value="1"/>
</dbReference>
<name>A0A850R378_9GAMM</name>
<reference evidence="2 3" key="1">
    <citation type="submission" date="2020-06" db="EMBL/GenBank/DDBJ databases">
        <title>Whole-genome sequence of Allochromatium humboldtianum DSM 21881, type strain.</title>
        <authorList>
            <person name="Kyndt J.A."/>
            <person name="Meyer T.E."/>
        </authorList>
    </citation>
    <scope>NUCLEOTIDE SEQUENCE [LARGE SCALE GENOMIC DNA]</scope>
    <source>
        <strain evidence="2 3">DSM 21881</strain>
    </source>
</reference>
<accession>A0A850R378</accession>
<protein>
    <submittedName>
        <fullName evidence="2">Glycosyltransferase</fullName>
    </submittedName>
</protein>
<evidence type="ECO:0000313" key="3">
    <source>
        <dbReference type="Proteomes" id="UP000592294"/>
    </source>
</evidence>
<dbReference type="CDD" id="cd06433">
    <property type="entry name" value="GT_2_WfgS_like"/>
    <property type="match status" value="1"/>
</dbReference>
<dbReference type="AlphaFoldDB" id="A0A850R378"/>
<dbReference type="PANTHER" id="PTHR22916:SF3">
    <property type="entry name" value="UDP-GLCNAC:BETAGAL BETA-1,3-N-ACETYLGLUCOSAMINYLTRANSFERASE-LIKE PROTEIN 1"/>
    <property type="match status" value="1"/>
</dbReference>